<feature type="transmembrane region" description="Helical" evidence="1">
    <location>
        <begin position="415"/>
        <end position="434"/>
    </location>
</feature>
<dbReference type="EMBL" id="HBNR01013103">
    <property type="protein sequence ID" value="CAE4568846.1"/>
    <property type="molecule type" value="Transcribed_RNA"/>
</dbReference>
<keyword evidence="1" id="KW-1133">Transmembrane helix</keyword>
<dbReference type="Gene3D" id="2.60.120.620">
    <property type="entry name" value="q2cbj1_9rhob like domain"/>
    <property type="match status" value="1"/>
</dbReference>
<organism evidence="3">
    <name type="scientific">Alexandrium monilatum</name>
    <dbReference type="NCBI Taxonomy" id="311494"/>
    <lineage>
        <taxon>Eukaryota</taxon>
        <taxon>Sar</taxon>
        <taxon>Alveolata</taxon>
        <taxon>Dinophyceae</taxon>
        <taxon>Gonyaulacales</taxon>
        <taxon>Pyrocystaceae</taxon>
        <taxon>Alexandrium</taxon>
    </lineage>
</organism>
<accession>A0A7S4Q0S4</accession>
<proteinExistence type="predicted"/>
<keyword evidence="1" id="KW-0472">Membrane</keyword>
<evidence type="ECO:0000256" key="2">
    <source>
        <dbReference type="SAM" id="SignalP"/>
    </source>
</evidence>
<sequence length="439" mass="48921">MERWGLGTLFWASCCLQSIQLARPAPSPELEVCAAPGGECPVDSESPGVGELLGRLFNRSYLVFRGAVPQDKVARAVRAMQRPRWSFGAMPGGAQRVMEVLELDPVFAEMIAELPEDIVQIADKVLAESWQLGSLHGHVLYPEERVLTQAERDGKGRGALHSDFPYGHATAEFGGNLTSIPEQFPYTLQLIWMLSPFTATSGSTLIFPGSHVNRTLLRDRFEPGLYETFVQNAAQVTGSPGDIILYIGQAQHLWGVNEANHTRMAILGQVLPFFFKHMESHVMKTPEYVVRRMPPLARYRLGFSRETWFKHPKRLLPFPRSPLEGAECLLDMLLVGYHGPMDLEGTIKKFKDLPEGRAELLVLAASFFFQLNRFSAVLVLIAPMLLWGCAACRFRCCCCRCTCGKRCGFQSLSGALRDSLLILLGMIFGITLLMDRLSL</sequence>
<dbReference type="AlphaFoldDB" id="A0A7S4Q0S4"/>
<keyword evidence="1" id="KW-0812">Transmembrane</keyword>
<evidence type="ECO:0000313" key="3">
    <source>
        <dbReference type="EMBL" id="CAE4568846.1"/>
    </source>
</evidence>
<evidence type="ECO:0008006" key="4">
    <source>
        <dbReference type="Google" id="ProtNLM"/>
    </source>
</evidence>
<dbReference type="InterPro" id="IPR008775">
    <property type="entry name" value="Phytyl_CoA_dOase-like"/>
</dbReference>
<dbReference type="SUPFAM" id="SSF51197">
    <property type="entry name" value="Clavaminate synthase-like"/>
    <property type="match status" value="1"/>
</dbReference>
<reference evidence="3" key="1">
    <citation type="submission" date="2021-01" db="EMBL/GenBank/DDBJ databases">
        <authorList>
            <person name="Corre E."/>
            <person name="Pelletier E."/>
            <person name="Niang G."/>
            <person name="Scheremetjew M."/>
            <person name="Finn R."/>
            <person name="Kale V."/>
            <person name="Holt S."/>
            <person name="Cochrane G."/>
            <person name="Meng A."/>
            <person name="Brown T."/>
            <person name="Cohen L."/>
        </authorList>
    </citation>
    <scope>NUCLEOTIDE SEQUENCE</scope>
    <source>
        <strain evidence="3">CCMP3105</strain>
    </source>
</reference>
<protein>
    <recommendedName>
        <fullName evidence="4">JmjC domain-containing protein</fullName>
    </recommendedName>
</protein>
<gene>
    <name evidence="3" type="ORF">AMON00008_LOCUS8465</name>
</gene>
<keyword evidence="2" id="KW-0732">Signal</keyword>
<evidence type="ECO:0000256" key="1">
    <source>
        <dbReference type="SAM" id="Phobius"/>
    </source>
</evidence>
<dbReference type="Pfam" id="PF05721">
    <property type="entry name" value="PhyH"/>
    <property type="match status" value="1"/>
</dbReference>
<feature type="transmembrane region" description="Helical" evidence="1">
    <location>
        <begin position="374"/>
        <end position="394"/>
    </location>
</feature>
<feature type="signal peptide" evidence="2">
    <location>
        <begin position="1"/>
        <end position="24"/>
    </location>
</feature>
<name>A0A7S4Q0S4_9DINO</name>
<feature type="chain" id="PRO_5031364198" description="JmjC domain-containing protein" evidence="2">
    <location>
        <begin position="25"/>
        <end position="439"/>
    </location>
</feature>